<reference evidence="4" key="1">
    <citation type="submission" date="2021-01" db="EMBL/GenBank/DDBJ databases">
        <authorList>
            <person name="Kaushik A."/>
        </authorList>
    </citation>
    <scope>NUCLEOTIDE SEQUENCE</scope>
    <source>
        <strain evidence="4">AG1-1C</strain>
    </source>
</reference>
<dbReference type="InterPro" id="IPR020904">
    <property type="entry name" value="Sc_DH/Rdtase_CS"/>
</dbReference>
<dbReference type="Proteomes" id="UP000663846">
    <property type="component" value="Unassembled WGS sequence"/>
</dbReference>
<dbReference type="InterPro" id="IPR002347">
    <property type="entry name" value="SDR_fam"/>
</dbReference>
<dbReference type="PRINTS" id="PR00080">
    <property type="entry name" value="SDRFAMILY"/>
</dbReference>
<dbReference type="PANTHER" id="PTHR43618">
    <property type="entry name" value="7-ALPHA-HYDROXYSTEROID DEHYDROGENASE"/>
    <property type="match status" value="1"/>
</dbReference>
<evidence type="ECO:0000256" key="2">
    <source>
        <dbReference type="ARBA" id="ARBA00022857"/>
    </source>
</evidence>
<dbReference type="InterPro" id="IPR036291">
    <property type="entry name" value="NAD(P)-bd_dom_sf"/>
</dbReference>
<evidence type="ECO:0000256" key="1">
    <source>
        <dbReference type="ARBA" id="ARBA00006484"/>
    </source>
</evidence>
<dbReference type="SUPFAM" id="SSF51735">
    <property type="entry name" value="NAD(P)-binding Rossmann-fold domains"/>
    <property type="match status" value="1"/>
</dbReference>
<dbReference type="AlphaFoldDB" id="A0A8H3BV77"/>
<dbReference type="PRINTS" id="PR00081">
    <property type="entry name" value="GDHRDH"/>
</dbReference>
<proteinExistence type="inferred from homology"/>
<evidence type="ECO:0008006" key="6">
    <source>
        <dbReference type="Google" id="ProtNLM"/>
    </source>
</evidence>
<gene>
    <name evidence="4" type="ORF">RDB_LOCUS165227</name>
</gene>
<organism evidence="4 5">
    <name type="scientific">Rhizoctonia solani</name>
    <dbReference type="NCBI Taxonomy" id="456999"/>
    <lineage>
        <taxon>Eukaryota</taxon>
        <taxon>Fungi</taxon>
        <taxon>Dikarya</taxon>
        <taxon>Basidiomycota</taxon>
        <taxon>Agaricomycotina</taxon>
        <taxon>Agaricomycetes</taxon>
        <taxon>Cantharellales</taxon>
        <taxon>Ceratobasidiaceae</taxon>
        <taxon>Rhizoctonia</taxon>
    </lineage>
</organism>
<name>A0A8H3BV77_9AGAM</name>
<dbReference type="PANTHER" id="PTHR43618:SF17">
    <property type="entry name" value="RHAMNOLIPIDS BIOSYNTHESIS 3-OXOACYL-[ACYL-CARRIER-PROTEIN] REDUCTASE"/>
    <property type="match status" value="1"/>
</dbReference>
<dbReference type="EMBL" id="CAJMWS010000813">
    <property type="protein sequence ID" value="CAE6464994.1"/>
    <property type="molecule type" value="Genomic_DNA"/>
</dbReference>
<dbReference type="PROSITE" id="PS00061">
    <property type="entry name" value="ADH_SHORT"/>
    <property type="match status" value="1"/>
</dbReference>
<evidence type="ECO:0000313" key="4">
    <source>
        <dbReference type="EMBL" id="CAE6464994.1"/>
    </source>
</evidence>
<protein>
    <recommendedName>
        <fullName evidence="6">Rhamnolipids biosynthesis 3-oxoacyl-[acyl-carrier-protein] reductase</fullName>
    </recommendedName>
</protein>
<sequence>MSLSVEILFNIKGKVALVTGGSQGIGKMVYISSRKKSECDKTAQELTNIGPGTCVSIPADLQDFSAIKRLVEKISESEKALHILVNNAGAAWGDGIDSYPDAAFTKLLTLNVQRVFTLTQALLPLLREAAKQGGKGESGWNDPARIINIGSVEGERVPCGETYAYSASKAAVAHLSRHIAGRLGSDGITSNTLACGPFQSKMMAETLRTQGNSILSNVPLGRIGSPEDVAGAVLYLSSRAGAYVNGATIAVDGGSLVNFRSGQNFAAKL</sequence>
<evidence type="ECO:0000256" key="3">
    <source>
        <dbReference type="ARBA" id="ARBA00023002"/>
    </source>
</evidence>
<dbReference type="InterPro" id="IPR052178">
    <property type="entry name" value="Sec_Metab_Biosynth_SDR"/>
</dbReference>
<dbReference type="Pfam" id="PF13561">
    <property type="entry name" value="adh_short_C2"/>
    <property type="match status" value="1"/>
</dbReference>
<keyword evidence="3" id="KW-0560">Oxidoreductase</keyword>
<keyword evidence="2" id="KW-0521">NADP</keyword>
<dbReference type="GO" id="GO:0016491">
    <property type="term" value="F:oxidoreductase activity"/>
    <property type="evidence" value="ECO:0007669"/>
    <property type="project" value="UniProtKB-KW"/>
</dbReference>
<comment type="similarity">
    <text evidence="1">Belongs to the short-chain dehydrogenases/reductases (SDR) family.</text>
</comment>
<evidence type="ECO:0000313" key="5">
    <source>
        <dbReference type="Proteomes" id="UP000663846"/>
    </source>
</evidence>
<accession>A0A8H3BV77</accession>
<dbReference type="Gene3D" id="3.40.50.720">
    <property type="entry name" value="NAD(P)-binding Rossmann-like Domain"/>
    <property type="match status" value="1"/>
</dbReference>
<comment type="caution">
    <text evidence="4">The sequence shown here is derived from an EMBL/GenBank/DDBJ whole genome shotgun (WGS) entry which is preliminary data.</text>
</comment>